<evidence type="ECO:0000313" key="2">
    <source>
        <dbReference type="EMBL" id="PQO47018.1"/>
    </source>
</evidence>
<dbReference type="Pfam" id="PF04326">
    <property type="entry name" value="SLFN_AlbA_2"/>
    <property type="match status" value="1"/>
</dbReference>
<evidence type="ECO:0000259" key="1">
    <source>
        <dbReference type="Pfam" id="PF04326"/>
    </source>
</evidence>
<proteinExistence type="predicted"/>
<sequence length="416" mass="47497">MRVAFILKDLILETHLFERLLYEEESTTLDFKRDQYRFVKASDEDKSELLKDIIGFANAWRRSNAYILIGVDDVRGGKANVVGIPPDDHLNDHSLQQFVNNLTNRAVRFHYEAFGYEGMQVGIICIENQHRPIYLKHNYGKLKKGEVYVRRGSSTDPTKPADPDEIALMGNDGSTEAANVRLSIEFAEVSRNRPIGHELQLNAEYCTMPELESIPELSERSQYITLPNGQKFPILDMSSFDISTQLNPHYFVQLANYTFFERLVKRCRMVVSNTGEIAAEDVRIEIEIRTGEGIAVFDDSQVPSVPQQRENKFVPADFTNFKLRRSLRDPGYIDIEKDDEHFTIEVDCGDLQPGRHVWTSEFSIGVCESGEYQIRGRIFASNLPEPLEFTLSIKATIDQTQMSVDELLSLEAPAEE</sequence>
<dbReference type="InterPro" id="IPR038461">
    <property type="entry name" value="Schlafen_AlbA_2_dom_sf"/>
</dbReference>
<reference evidence="2 3" key="1">
    <citation type="submission" date="2018-02" db="EMBL/GenBank/DDBJ databases">
        <title>Comparative genomes isolates from brazilian mangrove.</title>
        <authorList>
            <person name="Araujo J.E."/>
            <person name="Taketani R.G."/>
            <person name="Silva M.C.P."/>
            <person name="Loureco M.V."/>
            <person name="Andreote F.D."/>
        </authorList>
    </citation>
    <scope>NUCLEOTIDE SEQUENCE [LARGE SCALE GENOMIC DNA]</scope>
    <source>
        <strain evidence="2 3">Nap-Phe MGV</strain>
    </source>
</reference>
<dbReference type="InterPro" id="IPR007421">
    <property type="entry name" value="Schlafen_AlbA_2_dom"/>
</dbReference>
<evidence type="ECO:0000313" key="3">
    <source>
        <dbReference type="Proteomes" id="UP000237819"/>
    </source>
</evidence>
<dbReference type="GO" id="GO:0005524">
    <property type="term" value="F:ATP binding"/>
    <property type="evidence" value="ECO:0007669"/>
    <property type="project" value="UniProtKB-KW"/>
</dbReference>
<comment type="caution">
    <text evidence="2">The sequence shown here is derived from an EMBL/GenBank/DDBJ whole genome shotgun (WGS) entry which is preliminary data.</text>
</comment>
<accession>A0A2S8GRG3</accession>
<keyword evidence="2" id="KW-0547">Nucleotide-binding</keyword>
<keyword evidence="2" id="KW-0067">ATP-binding</keyword>
<gene>
    <name evidence="2" type="ORF">C5Y93_05855</name>
</gene>
<organism evidence="2 3">
    <name type="scientific">Blastopirellula marina</name>
    <dbReference type="NCBI Taxonomy" id="124"/>
    <lineage>
        <taxon>Bacteria</taxon>
        <taxon>Pseudomonadati</taxon>
        <taxon>Planctomycetota</taxon>
        <taxon>Planctomycetia</taxon>
        <taxon>Pirellulales</taxon>
        <taxon>Pirellulaceae</taxon>
        <taxon>Blastopirellula</taxon>
    </lineage>
</organism>
<dbReference type="AlphaFoldDB" id="A0A2S8GRG3"/>
<dbReference type="Proteomes" id="UP000237819">
    <property type="component" value="Unassembled WGS sequence"/>
</dbReference>
<dbReference type="Gene3D" id="3.30.950.30">
    <property type="entry name" value="Schlafen, AAA domain"/>
    <property type="match status" value="1"/>
</dbReference>
<dbReference type="EMBL" id="PUHZ01000006">
    <property type="protein sequence ID" value="PQO47018.1"/>
    <property type="molecule type" value="Genomic_DNA"/>
</dbReference>
<name>A0A2S8GRG3_9BACT</name>
<protein>
    <submittedName>
        <fullName evidence="2">ATP-binding protein</fullName>
    </submittedName>
</protein>
<feature type="domain" description="Schlafen AlbA-2" evidence="1">
    <location>
        <begin position="25"/>
        <end position="157"/>
    </location>
</feature>